<accession>A0A9P3FYU0</accession>
<name>A0A9P3FYU0_9APHY</name>
<evidence type="ECO:0000313" key="2">
    <source>
        <dbReference type="EMBL" id="GJE85066.1"/>
    </source>
</evidence>
<dbReference type="EMBL" id="BPQB01000002">
    <property type="protein sequence ID" value="GJE85066.1"/>
    <property type="molecule type" value="Genomic_DNA"/>
</dbReference>
<dbReference type="AlphaFoldDB" id="A0A9P3FYU0"/>
<evidence type="ECO:0000313" key="3">
    <source>
        <dbReference type="Proteomes" id="UP000703269"/>
    </source>
</evidence>
<comment type="caution">
    <text evidence="2">The sequence shown here is derived from an EMBL/GenBank/DDBJ whole genome shotgun (WGS) entry which is preliminary data.</text>
</comment>
<gene>
    <name evidence="2" type="ORF">PsYK624_011430</name>
</gene>
<keyword evidence="3" id="KW-1185">Reference proteome</keyword>
<organism evidence="2 3">
    <name type="scientific">Phanerochaete sordida</name>
    <dbReference type="NCBI Taxonomy" id="48140"/>
    <lineage>
        <taxon>Eukaryota</taxon>
        <taxon>Fungi</taxon>
        <taxon>Dikarya</taxon>
        <taxon>Basidiomycota</taxon>
        <taxon>Agaricomycotina</taxon>
        <taxon>Agaricomycetes</taxon>
        <taxon>Polyporales</taxon>
        <taxon>Phanerochaetaceae</taxon>
        <taxon>Phanerochaete</taxon>
    </lineage>
</organism>
<dbReference type="InterPro" id="IPR045340">
    <property type="entry name" value="DUF6533"/>
</dbReference>
<dbReference type="Proteomes" id="UP000703269">
    <property type="component" value="Unassembled WGS sequence"/>
</dbReference>
<evidence type="ECO:0000259" key="1">
    <source>
        <dbReference type="Pfam" id="PF20151"/>
    </source>
</evidence>
<reference evidence="2 3" key="1">
    <citation type="submission" date="2021-08" db="EMBL/GenBank/DDBJ databases">
        <title>Draft Genome Sequence of Phanerochaete sordida strain YK-624.</title>
        <authorList>
            <person name="Mori T."/>
            <person name="Dohra H."/>
            <person name="Suzuki T."/>
            <person name="Kawagishi H."/>
            <person name="Hirai H."/>
        </authorList>
    </citation>
    <scope>NUCLEOTIDE SEQUENCE [LARGE SCALE GENOMIC DNA]</scope>
    <source>
        <strain evidence="2 3">YK-624</strain>
    </source>
</reference>
<proteinExistence type="predicted"/>
<dbReference type="OrthoDB" id="2745134at2759"/>
<protein>
    <recommendedName>
        <fullName evidence="1">DUF6533 domain-containing protein</fullName>
    </recommendedName>
</protein>
<sequence>MGITVVGSSTPEMASSPSAFFSEGYLQLLAERLQQTSVENYYIVATCVWLVYDYFLTLRQEVDFIWREPFSGLSLLFYINRYGALALRVFVVAYVTPDTGPLSQEYADRLQCTVTFHRNIIGHPTSKYCSHSLTPHIRHLGLE</sequence>
<dbReference type="Pfam" id="PF20151">
    <property type="entry name" value="DUF6533"/>
    <property type="match status" value="1"/>
</dbReference>
<feature type="domain" description="DUF6533" evidence="1">
    <location>
        <begin position="41"/>
        <end position="85"/>
    </location>
</feature>